<dbReference type="InterPro" id="IPR041698">
    <property type="entry name" value="Methyltransf_25"/>
</dbReference>
<proteinExistence type="predicted"/>
<dbReference type="CDD" id="cd02440">
    <property type="entry name" value="AdoMet_MTases"/>
    <property type="match status" value="1"/>
</dbReference>
<dbReference type="Pfam" id="PF13649">
    <property type="entry name" value="Methyltransf_25"/>
    <property type="match status" value="1"/>
</dbReference>
<accession>A0A8J3VM12</accession>
<keyword evidence="5" id="KW-1185">Reference proteome</keyword>
<evidence type="ECO:0000256" key="1">
    <source>
        <dbReference type="ARBA" id="ARBA00022603"/>
    </source>
</evidence>
<dbReference type="SUPFAM" id="SSF53335">
    <property type="entry name" value="S-adenosyl-L-methionine-dependent methyltransferases"/>
    <property type="match status" value="1"/>
</dbReference>
<dbReference type="GO" id="GO:0008168">
    <property type="term" value="F:methyltransferase activity"/>
    <property type="evidence" value="ECO:0007669"/>
    <property type="project" value="UniProtKB-KW"/>
</dbReference>
<dbReference type="AlphaFoldDB" id="A0A8J3VM12"/>
<dbReference type="GO" id="GO:0032259">
    <property type="term" value="P:methylation"/>
    <property type="evidence" value="ECO:0007669"/>
    <property type="project" value="UniProtKB-KW"/>
</dbReference>
<organism evidence="4 5">
    <name type="scientific">Rhizocola hellebori</name>
    <dbReference type="NCBI Taxonomy" id="1392758"/>
    <lineage>
        <taxon>Bacteria</taxon>
        <taxon>Bacillati</taxon>
        <taxon>Actinomycetota</taxon>
        <taxon>Actinomycetes</taxon>
        <taxon>Micromonosporales</taxon>
        <taxon>Micromonosporaceae</taxon>
        <taxon>Rhizocola</taxon>
    </lineage>
</organism>
<evidence type="ECO:0000313" key="5">
    <source>
        <dbReference type="Proteomes" id="UP000612899"/>
    </source>
</evidence>
<evidence type="ECO:0000259" key="3">
    <source>
        <dbReference type="Pfam" id="PF13649"/>
    </source>
</evidence>
<dbReference type="Gene3D" id="3.40.50.150">
    <property type="entry name" value="Vaccinia Virus protein VP39"/>
    <property type="match status" value="1"/>
</dbReference>
<sequence length="173" mass="18423">MGVTPERQQWAVDTMAIGPRDRVLEIGCGHGIAVSLICERLTTGQVTAIDRSASMVRLASQRNANHIAAGRAEFVAADLDAADLPSGGFDKVFAVNVSLFWLGTGPGQIERVKSLLAHQGTLYVFHEPPKPSIAKTILDKAEATLKGHGFTTARHRATGRRGLPLTCVTGRVG</sequence>
<dbReference type="InterPro" id="IPR029063">
    <property type="entry name" value="SAM-dependent_MTases_sf"/>
</dbReference>
<gene>
    <name evidence="4" type="ORF">Rhe02_88050</name>
</gene>
<keyword evidence="1" id="KW-0489">Methyltransferase</keyword>
<evidence type="ECO:0000313" key="4">
    <source>
        <dbReference type="EMBL" id="GIH10738.1"/>
    </source>
</evidence>
<dbReference type="RefSeq" id="WP_203914457.1">
    <property type="nucleotide sequence ID" value="NZ_BONY01000105.1"/>
</dbReference>
<evidence type="ECO:0000256" key="2">
    <source>
        <dbReference type="ARBA" id="ARBA00022679"/>
    </source>
</evidence>
<dbReference type="PANTHER" id="PTHR43861">
    <property type="entry name" value="TRANS-ACONITATE 2-METHYLTRANSFERASE-RELATED"/>
    <property type="match status" value="1"/>
</dbReference>
<feature type="domain" description="Methyltransferase" evidence="3">
    <location>
        <begin position="23"/>
        <end position="120"/>
    </location>
</feature>
<keyword evidence="2" id="KW-0808">Transferase</keyword>
<dbReference type="Proteomes" id="UP000612899">
    <property type="component" value="Unassembled WGS sequence"/>
</dbReference>
<reference evidence="4" key="1">
    <citation type="submission" date="2021-01" db="EMBL/GenBank/DDBJ databases">
        <title>Whole genome shotgun sequence of Rhizocola hellebori NBRC 109834.</title>
        <authorList>
            <person name="Komaki H."/>
            <person name="Tamura T."/>
        </authorList>
    </citation>
    <scope>NUCLEOTIDE SEQUENCE</scope>
    <source>
        <strain evidence="4">NBRC 109834</strain>
    </source>
</reference>
<name>A0A8J3VM12_9ACTN</name>
<protein>
    <recommendedName>
        <fullName evidence="3">Methyltransferase domain-containing protein</fullName>
    </recommendedName>
</protein>
<dbReference type="PANTHER" id="PTHR43861:SF1">
    <property type="entry name" value="TRANS-ACONITATE 2-METHYLTRANSFERASE"/>
    <property type="match status" value="1"/>
</dbReference>
<comment type="caution">
    <text evidence="4">The sequence shown here is derived from an EMBL/GenBank/DDBJ whole genome shotgun (WGS) entry which is preliminary data.</text>
</comment>
<dbReference type="EMBL" id="BONY01000105">
    <property type="protein sequence ID" value="GIH10738.1"/>
    <property type="molecule type" value="Genomic_DNA"/>
</dbReference>